<dbReference type="RefSeq" id="WP_339587738.1">
    <property type="nucleotide sequence ID" value="NZ_JBBHJZ010000003.1"/>
</dbReference>
<reference evidence="7 8" key="1">
    <citation type="submission" date="2024-03" db="EMBL/GenBank/DDBJ databases">
        <authorList>
            <person name="Jo J.-H."/>
        </authorList>
    </citation>
    <scope>NUCLEOTIDE SEQUENCE [LARGE SCALE GENOMIC DNA]</scope>
    <source>
        <strain evidence="7 8">PS1R-30</strain>
    </source>
</reference>
<keyword evidence="3 6" id="KW-0812">Transmembrane</keyword>
<dbReference type="PANTHER" id="PTHR30250">
    <property type="entry name" value="PST FAMILY PREDICTED COLANIC ACID TRANSPORTER"/>
    <property type="match status" value="1"/>
</dbReference>
<feature type="transmembrane region" description="Helical" evidence="6">
    <location>
        <begin position="9"/>
        <end position="31"/>
    </location>
</feature>
<keyword evidence="2" id="KW-1003">Cell membrane</keyword>
<dbReference type="PANTHER" id="PTHR30250:SF11">
    <property type="entry name" value="O-ANTIGEN TRANSPORTER-RELATED"/>
    <property type="match status" value="1"/>
</dbReference>
<feature type="transmembrane region" description="Helical" evidence="6">
    <location>
        <begin position="209"/>
        <end position="229"/>
    </location>
</feature>
<feature type="transmembrane region" description="Helical" evidence="6">
    <location>
        <begin position="357"/>
        <end position="377"/>
    </location>
</feature>
<dbReference type="Proteomes" id="UP001361239">
    <property type="component" value="Unassembled WGS sequence"/>
</dbReference>
<evidence type="ECO:0000313" key="8">
    <source>
        <dbReference type="Proteomes" id="UP001361239"/>
    </source>
</evidence>
<evidence type="ECO:0000256" key="3">
    <source>
        <dbReference type="ARBA" id="ARBA00022692"/>
    </source>
</evidence>
<gene>
    <name evidence="7" type="ORF">WG901_14130</name>
</gene>
<evidence type="ECO:0000256" key="1">
    <source>
        <dbReference type="ARBA" id="ARBA00004651"/>
    </source>
</evidence>
<feature type="transmembrane region" description="Helical" evidence="6">
    <location>
        <begin position="383"/>
        <end position="402"/>
    </location>
</feature>
<comment type="subcellular location">
    <subcellularLocation>
        <location evidence="1">Cell membrane</location>
        <topology evidence="1">Multi-pass membrane protein</topology>
    </subcellularLocation>
</comment>
<evidence type="ECO:0000256" key="2">
    <source>
        <dbReference type="ARBA" id="ARBA00022475"/>
    </source>
</evidence>
<evidence type="ECO:0000313" key="7">
    <source>
        <dbReference type="EMBL" id="MEJ5977783.1"/>
    </source>
</evidence>
<feature type="transmembrane region" description="Helical" evidence="6">
    <location>
        <begin position="108"/>
        <end position="127"/>
    </location>
</feature>
<feature type="transmembrane region" description="Helical" evidence="6">
    <location>
        <begin position="166"/>
        <end position="188"/>
    </location>
</feature>
<proteinExistence type="predicted"/>
<keyword evidence="4 6" id="KW-1133">Transmembrane helix</keyword>
<protein>
    <submittedName>
        <fullName evidence="7">Lipopolysaccharide biosynthesis protein</fullName>
    </submittedName>
</protein>
<keyword evidence="8" id="KW-1185">Reference proteome</keyword>
<organism evidence="7 8">
    <name type="scientific">Novosphingobium anseongense</name>
    <dbReference type="NCBI Taxonomy" id="3133436"/>
    <lineage>
        <taxon>Bacteria</taxon>
        <taxon>Pseudomonadati</taxon>
        <taxon>Pseudomonadota</taxon>
        <taxon>Alphaproteobacteria</taxon>
        <taxon>Sphingomonadales</taxon>
        <taxon>Sphingomonadaceae</taxon>
        <taxon>Novosphingobium</taxon>
    </lineage>
</organism>
<sequence>MATGGGLNLVLRAATLAFRFGLSFYVVSYLGLQSAGIYGLLLGAVGVAPALIGWGLNYFVAREVVGRTPDDAARLVKTRLTVTFVSLSLLTILAAVGAASMGIEWHPLWLLVLALIWLETLALDLYLPLIGLELATQANVVVFVRSALWVPIAVAAGMAWPAWRSLDALCAFWIGGHLLSLALMARFLREWPVWARLAEPIDRGWIRDRLGRSWYIYLSDLGIVGLIYLDRYMVSGLLGLTATGIYTFYWSLANALQTLMQASVVQLALPRLVKAYGQRDMGLWARLVKSELLKAIVVAFGLAALMFVAMELVFLFDKSGHFPRERELFGCLLLASVLRAGSDLLNVCITSSGRDRYYAASNVAGVFLSLACAFVGISLFGLIGSGLGAAATAAILIVSRLIHLRGIVRSEAGAGEPLPMPARSEA</sequence>
<keyword evidence="5 6" id="KW-0472">Membrane</keyword>
<feature type="transmembrane region" description="Helical" evidence="6">
    <location>
        <begin position="139"/>
        <end position="160"/>
    </location>
</feature>
<dbReference type="InterPro" id="IPR050833">
    <property type="entry name" value="Poly_Biosynth_Transport"/>
</dbReference>
<evidence type="ECO:0000256" key="4">
    <source>
        <dbReference type="ARBA" id="ARBA00022989"/>
    </source>
</evidence>
<accession>A0ABU8RXM3</accession>
<feature type="transmembrane region" description="Helical" evidence="6">
    <location>
        <begin position="80"/>
        <end position="102"/>
    </location>
</feature>
<feature type="transmembrane region" description="Helical" evidence="6">
    <location>
        <begin position="292"/>
        <end position="315"/>
    </location>
</feature>
<name>A0ABU8RXM3_9SPHN</name>
<dbReference type="Pfam" id="PF01943">
    <property type="entry name" value="Polysacc_synt"/>
    <property type="match status" value="1"/>
</dbReference>
<comment type="caution">
    <text evidence="7">The sequence shown here is derived from an EMBL/GenBank/DDBJ whole genome shotgun (WGS) entry which is preliminary data.</text>
</comment>
<evidence type="ECO:0000256" key="6">
    <source>
        <dbReference type="SAM" id="Phobius"/>
    </source>
</evidence>
<dbReference type="InterPro" id="IPR002797">
    <property type="entry name" value="Polysacc_synth"/>
</dbReference>
<feature type="transmembrane region" description="Helical" evidence="6">
    <location>
        <begin position="37"/>
        <end position="60"/>
    </location>
</feature>
<evidence type="ECO:0000256" key="5">
    <source>
        <dbReference type="ARBA" id="ARBA00023136"/>
    </source>
</evidence>
<dbReference type="EMBL" id="JBBHJZ010000003">
    <property type="protein sequence ID" value="MEJ5977783.1"/>
    <property type="molecule type" value="Genomic_DNA"/>
</dbReference>